<gene>
    <name evidence="1" type="ORF">R1flu_026981</name>
</gene>
<dbReference type="EMBL" id="JBHFFA010000008">
    <property type="protein sequence ID" value="KAL2608408.1"/>
    <property type="molecule type" value="Genomic_DNA"/>
</dbReference>
<proteinExistence type="predicted"/>
<sequence length="70" mass="8262">MANRRAVLPNQTATHQLTEHVVEADDETLHARVKRAQRSKTTRWAQTSQRREEINTHICLFVHFEKEILN</sequence>
<reference evidence="1 2" key="1">
    <citation type="submission" date="2024-09" db="EMBL/GenBank/DDBJ databases">
        <title>Chromosome-scale assembly of Riccia fluitans.</title>
        <authorList>
            <person name="Paukszto L."/>
            <person name="Sawicki J."/>
            <person name="Karawczyk K."/>
            <person name="Piernik-Szablinska J."/>
            <person name="Szczecinska M."/>
            <person name="Mazdziarz M."/>
        </authorList>
    </citation>
    <scope>NUCLEOTIDE SEQUENCE [LARGE SCALE GENOMIC DNA]</scope>
    <source>
        <strain evidence="1">Rf_01</strain>
        <tissue evidence="1">Aerial parts of the thallus</tissue>
    </source>
</reference>
<accession>A0ABD1XHG9</accession>
<organism evidence="1 2">
    <name type="scientific">Riccia fluitans</name>
    <dbReference type="NCBI Taxonomy" id="41844"/>
    <lineage>
        <taxon>Eukaryota</taxon>
        <taxon>Viridiplantae</taxon>
        <taxon>Streptophyta</taxon>
        <taxon>Embryophyta</taxon>
        <taxon>Marchantiophyta</taxon>
        <taxon>Marchantiopsida</taxon>
        <taxon>Marchantiidae</taxon>
        <taxon>Marchantiales</taxon>
        <taxon>Ricciaceae</taxon>
        <taxon>Riccia</taxon>
    </lineage>
</organism>
<keyword evidence="2" id="KW-1185">Reference proteome</keyword>
<dbReference type="AlphaFoldDB" id="A0ABD1XHG9"/>
<comment type="caution">
    <text evidence="1">The sequence shown here is derived from an EMBL/GenBank/DDBJ whole genome shotgun (WGS) entry which is preliminary data.</text>
</comment>
<name>A0ABD1XHG9_9MARC</name>
<evidence type="ECO:0000313" key="1">
    <source>
        <dbReference type="EMBL" id="KAL2608408.1"/>
    </source>
</evidence>
<dbReference type="Proteomes" id="UP001605036">
    <property type="component" value="Unassembled WGS sequence"/>
</dbReference>
<evidence type="ECO:0000313" key="2">
    <source>
        <dbReference type="Proteomes" id="UP001605036"/>
    </source>
</evidence>
<protein>
    <submittedName>
        <fullName evidence="1">Uncharacterized protein</fullName>
    </submittedName>
</protein>